<organism evidence="1 2">
    <name type="scientific">Legionella londiniensis</name>
    <dbReference type="NCBI Taxonomy" id="45068"/>
    <lineage>
        <taxon>Bacteria</taxon>
        <taxon>Pseudomonadati</taxon>
        <taxon>Pseudomonadota</taxon>
        <taxon>Gammaproteobacteria</taxon>
        <taxon>Legionellales</taxon>
        <taxon>Legionellaceae</taxon>
        <taxon>Legionella</taxon>
    </lineage>
</organism>
<dbReference type="EMBL" id="LNYK01000016">
    <property type="protein sequence ID" value="KTD21258.1"/>
    <property type="molecule type" value="Genomic_DNA"/>
</dbReference>
<dbReference type="PATRIC" id="fig|45068.5.peg.1466"/>
<gene>
    <name evidence="1" type="ORF">Llon_1356</name>
</gene>
<name>A0A0W0VMA9_9GAMM</name>
<evidence type="ECO:0000313" key="1">
    <source>
        <dbReference type="EMBL" id="KTD21258.1"/>
    </source>
</evidence>
<evidence type="ECO:0000313" key="2">
    <source>
        <dbReference type="Proteomes" id="UP000054997"/>
    </source>
</evidence>
<protein>
    <submittedName>
        <fullName evidence="1">Uncharacterized protein</fullName>
    </submittedName>
</protein>
<proteinExistence type="predicted"/>
<accession>A0A0W0VMA9</accession>
<dbReference type="AlphaFoldDB" id="A0A0W0VMA9"/>
<dbReference type="OrthoDB" id="278697at2"/>
<dbReference type="Proteomes" id="UP000054997">
    <property type="component" value="Unassembled WGS sequence"/>
</dbReference>
<sequence>MLPPMNELLAYRNEHVVHYYCYHHPETTEDEARQLLNDLLGWIWLKIYRNKAQRRTYLFGPLLPIDAMWHAFILHTRDYHLFCTRFFGDYIHHDIEPPGREYHLKPDELQDFLNDCFQFLGDEWVHRYFDDFIR</sequence>
<comment type="caution">
    <text evidence="1">The sequence shown here is derived from an EMBL/GenBank/DDBJ whole genome shotgun (WGS) entry which is preliminary data.</text>
</comment>
<reference evidence="1 2" key="1">
    <citation type="submission" date="2015-11" db="EMBL/GenBank/DDBJ databases">
        <title>Genomic analysis of 38 Legionella species identifies large and diverse effector repertoires.</title>
        <authorList>
            <person name="Burstein D."/>
            <person name="Amaro F."/>
            <person name="Zusman T."/>
            <person name="Lifshitz Z."/>
            <person name="Cohen O."/>
            <person name="Gilbert J.A."/>
            <person name="Pupko T."/>
            <person name="Shuman H.A."/>
            <person name="Segal G."/>
        </authorList>
    </citation>
    <scope>NUCLEOTIDE SEQUENCE [LARGE SCALE GENOMIC DNA]</scope>
    <source>
        <strain evidence="1 2">ATCC 49505</strain>
    </source>
</reference>
<keyword evidence="2" id="KW-1185">Reference proteome</keyword>